<dbReference type="STRING" id="445932.Emin_0122"/>
<feature type="transmembrane region" description="Helical" evidence="1">
    <location>
        <begin position="1029"/>
        <end position="1055"/>
    </location>
</feature>
<dbReference type="RefSeq" id="WP_012414303.1">
    <property type="nucleotide sequence ID" value="NC_010644.1"/>
</dbReference>
<organism evidence="2 3">
    <name type="scientific">Elusimicrobium minutum (strain Pei191)</name>
    <dbReference type="NCBI Taxonomy" id="445932"/>
    <lineage>
        <taxon>Bacteria</taxon>
        <taxon>Pseudomonadati</taxon>
        <taxon>Elusimicrobiota</taxon>
        <taxon>Elusimicrobia</taxon>
        <taxon>Elusimicrobiales</taxon>
        <taxon>Elusimicrobiaceae</taxon>
        <taxon>Elusimicrobium</taxon>
    </lineage>
</organism>
<feature type="transmembrane region" description="Helical" evidence="1">
    <location>
        <begin position="896"/>
        <end position="914"/>
    </location>
</feature>
<reference evidence="2 3" key="1">
    <citation type="journal article" date="2009" name="Appl. Environ. Microbiol.">
        <title>Genomic analysis of 'Elusimicrobium minutum,' the first cultivated representative of the phylum 'Elusimicrobia' (formerly termite group 1).</title>
        <authorList>
            <person name="Herlemann D.P.R."/>
            <person name="Geissinger O."/>
            <person name="Ikeda-Ohtsubo W."/>
            <person name="Kunin V."/>
            <person name="Sun H."/>
            <person name="Lapidus A."/>
            <person name="Hugenholtz P."/>
            <person name="Brune A."/>
        </authorList>
    </citation>
    <scope>NUCLEOTIDE SEQUENCE [LARGE SCALE GENOMIC DNA]</scope>
    <source>
        <strain evidence="2 3">Pei191</strain>
    </source>
</reference>
<accession>B2KAZ2</accession>
<dbReference type="OrthoDB" id="9177212at2"/>
<dbReference type="HOGENOM" id="CLU_002755_1_2_0"/>
<dbReference type="PANTHER" id="PTHR32063">
    <property type="match status" value="1"/>
</dbReference>
<dbReference type="PRINTS" id="PR00702">
    <property type="entry name" value="ACRIFLAVINRP"/>
</dbReference>
<dbReference type="PANTHER" id="PTHR32063:SF0">
    <property type="entry name" value="SWARMING MOTILITY PROTEIN SWRC"/>
    <property type="match status" value="1"/>
</dbReference>
<feature type="transmembrane region" description="Helical" evidence="1">
    <location>
        <begin position="402"/>
        <end position="426"/>
    </location>
</feature>
<dbReference type="GO" id="GO:0042910">
    <property type="term" value="F:xenobiotic transmembrane transporter activity"/>
    <property type="evidence" value="ECO:0007669"/>
    <property type="project" value="TreeGrafter"/>
</dbReference>
<dbReference type="EMBL" id="CP001055">
    <property type="protein sequence ID" value="ACC97688.1"/>
    <property type="molecule type" value="Genomic_DNA"/>
</dbReference>
<proteinExistence type="predicted"/>
<dbReference type="SUPFAM" id="SSF82693">
    <property type="entry name" value="Multidrug efflux transporter AcrB pore domain, PN1, PN2, PC1 and PC2 subdomains"/>
    <property type="match status" value="3"/>
</dbReference>
<feature type="transmembrane region" description="Helical" evidence="1">
    <location>
        <begin position="1001"/>
        <end position="1023"/>
    </location>
</feature>
<feature type="transmembrane region" description="Helical" evidence="1">
    <location>
        <begin position="29"/>
        <end position="46"/>
    </location>
</feature>
<evidence type="ECO:0000313" key="3">
    <source>
        <dbReference type="Proteomes" id="UP000001029"/>
    </source>
</evidence>
<sequence>MSDNNKENVGGEVPQTGATVASFFIKRPVTTAMLSIALLVLGVIGFKSMGIDMYPNVELPYVAIQTVLPGASPEEVETSITKIIEESVNTVSGIDEINSYSLDGLSITVIAFELEKDGDVAAQEVRDKVNQIQANLPEGTEAPVISKFDLSSLPVLTIAISGERDVIELTEMSKKLVKESIESISGVGSVNIVGGRKREIHVEVNPFKLYSLGIPISEVKGALQEQNVEIPGGRVEQPSKEFDLRILGRIPTVADFLNVYIGTRNGRPIKISDVGTVIDSGEYERQSTWLNERRTISLEVQKQSGTNTLAVIEGIKARIEEIKPILPEDFQITFLMDQSGNIRESFYSVIEHLILGGLLAAFVVFVFMGSLKSTIISSIAIPISIIGSFFFMWQFGFTLNNMTLLGLTVAVGIVIDDAIVMLENIYRHKEEYGKGAVKAALDGSKEITGAIIATTASIVVIFLPLAFMSGIVGRFVRSYGITVAVAITLSGIVALTLTPMLCAKLLTGDEKKSKIEVYVTKINGWLVAKYLPMLEWALRNRKTMVLISVLLMVSTIPMLVGLEPFIKIVKPSFSVNTQNIVVNTIFKGVGKDFIPQDDSGKIRATIKAPVGVSYEDSMAIFNTLADDLRQLPYIKNMFVSVGVPADSMIGSSPVNEGSILLELEDRNTRNKITTFKYRDEVREIIGKYDGLRTMVVIVAEGPSSGHAQMQYLISGPDIEMLTKYSTAMADKLRKDPRFIDVDVSFSLAKPEYRVIIDRDKAQDLGVKVLDIASALRTMVSGEEDITKFKDGDELYEVRLRVQGEYRANVATVSALLVPSKNEPVRLDSLAKIEEGFGPTQIDRYNRQRQVTVSANPTGGMDIGTGSKVMEEVFRSLNPSEEYNGRIIGMGKEMGKMMSSFIMAFILAFLFKYMILASQMESYTHPVAVLVSLPLTLPFALISLIVTGQTLNIFSLLGLFMLIGVVSKNSILQIDYINTLRSEGLHRLDAILEGNKVRLRPILMTTIALVMGVVSMVFGTGSGAVLRRSLAIVVIGGQTLSLLVTLLMTPVTYTLLDDLGRWIGNLFYKEPKKD</sequence>
<name>B2KAZ2_ELUMP</name>
<evidence type="ECO:0000256" key="1">
    <source>
        <dbReference type="SAM" id="Phobius"/>
    </source>
</evidence>
<dbReference type="Gene3D" id="1.20.1640.10">
    <property type="entry name" value="Multidrug efflux transporter AcrB transmembrane domain"/>
    <property type="match status" value="2"/>
</dbReference>
<dbReference type="SUPFAM" id="SSF82866">
    <property type="entry name" value="Multidrug efflux transporter AcrB transmembrane domain"/>
    <property type="match status" value="2"/>
</dbReference>
<protein>
    <submittedName>
        <fullName evidence="2">The hydrophobe/amphiphile Efflux-1 (HAE1) Family</fullName>
    </submittedName>
</protein>
<keyword evidence="1" id="KW-1133">Transmembrane helix</keyword>
<feature type="transmembrane region" description="Helical" evidence="1">
    <location>
        <begin position="543"/>
        <end position="562"/>
    </location>
</feature>
<keyword evidence="1" id="KW-0812">Transmembrane</keyword>
<feature type="transmembrane region" description="Helical" evidence="1">
    <location>
        <begin position="346"/>
        <end position="368"/>
    </location>
</feature>
<keyword evidence="3" id="KW-1185">Reference proteome</keyword>
<feature type="transmembrane region" description="Helical" evidence="1">
    <location>
        <begin position="952"/>
        <end position="971"/>
    </location>
</feature>
<gene>
    <name evidence="2" type="ordered locus">Emin_0122</name>
</gene>
<feature type="transmembrane region" description="Helical" evidence="1">
    <location>
        <begin position="926"/>
        <end position="946"/>
    </location>
</feature>
<feature type="transmembrane region" description="Helical" evidence="1">
    <location>
        <begin position="375"/>
        <end position="396"/>
    </location>
</feature>
<keyword evidence="1" id="KW-0472">Membrane</keyword>
<dbReference type="Pfam" id="PF00873">
    <property type="entry name" value="ACR_tran"/>
    <property type="match status" value="2"/>
</dbReference>
<feature type="transmembrane region" description="Helical" evidence="1">
    <location>
        <begin position="479"/>
        <end position="503"/>
    </location>
</feature>
<dbReference type="Gene3D" id="3.30.70.1440">
    <property type="entry name" value="Multidrug efflux transporter AcrB pore domain"/>
    <property type="match status" value="1"/>
</dbReference>
<evidence type="ECO:0000313" key="2">
    <source>
        <dbReference type="EMBL" id="ACC97688.1"/>
    </source>
</evidence>
<dbReference type="KEGG" id="emi:Emin_0122"/>
<dbReference type="SUPFAM" id="SSF82714">
    <property type="entry name" value="Multidrug efflux transporter AcrB TolC docking domain, DN and DC subdomains"/>
    <property type="match status" value="2"/>
</dbReference>
<dbReference type="Proteomes" id="UP000001029">
    <property type="component" value="Chromosome"/>
</dbReference>
<dbReference type="Gene3D" id="3.30.2090.10">
    <property type="entry name" value="Multidrug efflux transporter AcrB TolC docking domain, DN and DC subdomains"/>
    <property type="match status" value="2"/>
</dbReference>
<feature type="transmembrane region" description="Helical" evidence="1">
    <location>
        <begin position="447"/>
        <end position="467"/>
    </location>
</feature>
<dbReference type="AlphaFoldDB" id="B2KAZ2"/>
<dbReference type="Gene3D" id="3.30.70.1430">
    <property type="entry name" value="Multidrug efflux transporter AcrB pore domain"/>
    <property type="match status" value="2"/>
</dbReference>
<dbReference type="GO" id="GO:0005886">
    <property type="term" value="C:plasma membrane"/>
    <property type="evidence" value="ECO:0007669"/>
    <property type="project" value="TreeGrafter"/>
</dbReference>
<dbReference type="InterPro" id="IPR001036">
    <property type="entry name" value="Acrflvin-R"/>
</dbReference>
<dbReference type="Gene3D" id="3.30.70.1320">
    <property type="entry name" value="Multidrug efflux transporter AcrB pore domain like"/>
    <property type="match status" value="1"/>
</dbReference>
<dbReference type="InterPro" id="IPR027463">
    <property type="entry name" value="AcrB_DN_DC_subdom"/>
</dbReference>